<dbReference type="NCBIfam" id="TIGR01420">
    <property type="entry name" value="pilT_fam"/>
    <property type="match status" value="1"/>
</dbReference>
<dbReference type="PANTHER" id="PTHR30486">
    <property type="entry name" value="TWITCHING MOTILITY PROTEIN PILT"/>
    <property type="match status" value="1"/>
</dbReference>
<reference evidence="4" key="1">
    <citation type="submission" date="2017-09" db="EMBL/GenBank/DDBJ databases">
        <title>Depth-based differentiation of microbial function through sediment-hosted aquifers and enrichment of novel symbionts in the deep terrestrial subsurface.</title>
        <authorList>
            <person name="Probst A.J."/>
            <person name="Ladd B."/>
            <person name="Jarett J.K."/>
            <person name="Geller-Mcgrath D.E."/>
            <person name="Sieber C.M.K."/>
            <person name="Emerson J.B."/>
            <person name="Anantharaman K."/>
            <person name="Thomas B.C."/>
            <person name="Malmstrom R."/>
            <person name="Stieglmeier M."/>
            <person name="Klingl A."/>
            <person name="Woyke T."/>
            <person name="Ryan C.M."/>
            <person name="Banfield J.F."/>
        </authorList>
    </citation>
    <scope>NUCLEOTIDE SEQUENCE [LARGE SCALE GENOMIC DNA]</scope>
</reference>
<protein>
    <submittedName>
        <fullName evidence="3">Type IV pili twitching motility protein PilT</fullName>
    </submittedName>
</protein>
<dbReference type="SMART" id="SM00382">
    <property type="entry name" value="AAA"/>
    <property type="match status" value="1"/>
</dbReference>
<dbReference type="CDD" id="cd01131">
    <property type="entry name" value="PilT"/>
    <property type="match status" value="1"/>
</dbReference>
<dbReference type="EMBL" id="PFBP01000013">
    <property type="protein sequence ID" value="PIT90009.1"/>
    <property type="molecule type" value="Genomic_DNA"/>
</dbReference>
<evidence type="ECO:0000313" key="3">
    <source>
        <dbReference type="EMBL" id="PIT90009.1"/>
    </source>
</evidence>
<gene>
    <name evidence="3" type="ORF">COU23_00860</name>
</gene>
<dbReference type="GO" id="GO:0016887">
    <property type="term" value="F:ATP hydrolysis activity"/>
    <property type="evidence" value="ECO:0007669"/>
    <property type="project" value="InterPro"/>
</dbReference>
<name>A0A2M6WB32_9BACT</name>
<evidence type="ECO:0000313" key="4">
    <source>
        <dbReference type="Proteomes" id="UP000231464"/>
    </source>
</evidence>
<dbReference type="SUPFAM" id="SSF52540">
    <property type="entry name" value="P-loop containing nucleoside triphosphate hydrolases"/>
    <property type="match status" value="1"/>
</dbReference>
<dbReference type="InterPro" id="IPR001482">
    <property type="entry name" value="T2SS/T4SS_dom"/>
</dbReference>
<dbReference type="InterPro" id="IPR006321">
    <property type="entry name" value="PilT/PilU"/>
</dbReference>
<evidence type="ECO:0000259" key="2">
    <source>
        <dbReference type="SMART" id="SM00382"/>
    </source>
</evidence>
<comment type="caution">
    <text evidence="3">The sequence shown here is derived from an EMBL/GenBank/DDBJ whole genome shotgun (WGS) entry which is preliminary data.</text>
</comment>
<dbReference type="InterPro" id="IPR027417">
    <property type="entry name" value="P-loop_NTPase"/>
</dbReference>
<proteinExistence type="inferred from homology"/>
<accession>A0A2M6WB32</accession>
<comment type="similarity">
    <text evidence="1">Belongs to the GSP E family.</text>
</comment>
<sequence>MNLKEIFQDAVIKGASDVHIIVGKPPIFRIIGDLKVVKNAPEITSQLAEDLIFALLTAQQKERLEQERELDFSEEISDKTRFRINCHYEKNNLGLVARIIPAQIPTPEELGLPAVVCELTRKNQGLILLTGPTGCGKSTTLAAMINLINQERSATIVTLEDPIEFLFQPTKSIIMQRQLGTDVLSFEQGLKHVVRQDPNVIMVGEMRDLETIAATLTLAETGHLVLATLHTNNASQAVDRIIDVFPPYQQDQIRLQLSMVLSAIIAQQLLLKKGGGRMAVREILINNSAVANLICERKTAQIKNIIQTSLDEGMISMDQALQNLVKQDLVSSEVANTYMIDGKI</sequence>
<dbReference type="Proteomes" id="UP000231464">
    <property type="component" value="Unassembled WGS sequence"/>
</dbReference>
<organism evidence="3 4">
    <name type="scientific">Candidatus Kuenenbacteria bacterium CG10_big_fil_rev_8_21_14_0_10_36_11</name>
    <dbReference type="NCBI Taxonomy" id="1974618"/>
    <lineage>
        <taxon>Bacteria</taxon>
        <taxon>Candidatus Kueneniibacteriota</taxon>
    </lineage>
</organism>
<dbReference type="PANTHER" id="PTHR30486:SF16">
    <property type="entry name" value="TWITCHING MOTILITY PROTEIN PILT"/>
    <property type="match status" value="1"/>
</dbReference>
<dbReference type="InterPro" id="IPR050921">
    <property type="entry name" value="T4SS_GSP_E_ATPase"/>
</dbReference>
<feature type="domain" description="AAA+ ATPase" evidence="2">
    <location>
        <begin position="123"/>
        <end position="275"/>
    </location>
</feature>
<dbReference type="Pfam" id="PF00437">
    <property type="entry name" value="T2SSE"/>
    <property type="match status" value="1"/>
</dbReference>
<evidence type="ECO:0000256" key="1">
    <source>
        <dbReference type="ARBA" id="ARBA00006611"/>
    </source>
</evidence>
<dbReference type="Gene3D" id="3.30.450.90">
    <property type="match status" value="1"/>
</dbReference>
<dbReference type="Gene3D" id="3.40.50.300">
    <property type="entry name" value="P-loop containing nucleotide triphosphate hydrolases"/>
    <property type="match status" value="1"/>
</dbReference>
<dbReference type="AlphaFoldDB" id="A0A2M6WB32"/>
<dbReference type="InterPro" id="IPR003593">
    <property type="entry name" value="AAA+_ATPase"/>
</dbReference>
<dbReference type="GO" id="GO:0005524">
    <property type="term" value="F:ATP binding"/>
    <property type="evidence" value="ECO:0007669"/>
    <property type="project" value="InterPro"/>
</dbReference>